<dbReference type="EMBL" id="JATAAI010000043">
    <property type="protein sequence ID" value="KAK1733837.1"/>
    <property type="molecule type" value="Genomic_DNA"/>
</dbReference>
<protein>
    <submittedName>
        <fullName evidence="1">Uncharacterized protein</fullName>
    </submittedName>
</protein>
<sequence>MNFMTLGDNGQMLPVHQCLRIMAGNDFEKCAREYTIFHYNNMNPGFETHTKFWNGRKFEVLMVPSKTYKDAVWVKAEVNNWEEYNMGPGDRFMKWTLNAKFTPDDSKIAVGSLVTYPTNGEEKEEEKCAAVVMQIDEVETDDGKKIMMCTLCKSNSSKSKPERWELDELQPFDGTMEFHVFKMNVQGGGILSYNRAEQEAFTMKWLEPELGIPEERDGFKYWYFDPAQIQCDPAELVKDDRVQQLRRDYLKKIEDNETEMLRNGGIRSAILKESLHSLKVGCTPDGFDTEPFQKLLLSIPYFVYADIILYYINLYDGNDEGRHIKFSISAADEEGFLDGFDSDEDWCLVFYSLVKIGMYLRHDEEWQNANRKGFSFVMQSSDMPEEEQVLSNTFLNINGFVGEWFEKVKEFRAALWCYNHNLATSQGEHLMNLKPTLHLPTKGWTTLSLHTSTTKRLFFWQSPLVRQSKQWDKY</sequence>
<evidence type="ECO:0000313" key="1">
    <source>
        <dbReference type="EMBL" id="KAK1733837.1"/>
    </source>
</evidence>
<evidence type="ECO:0000313" key="2">
    <source>
        <dbReference type="Proteomes" id="UP001224775"/>
    </source>
</evidence>
<proteinExistence type="predicted"/>
<comment type="caution">
    <text evidence="1">The sequence shown here is derived from an EMBL/GenBank/DDBJ whole genome shotgun (WGS) entry which is preliminary data.</text>
</comment>
<keyword evidence="2" id="KW-1185">Reference proteome</keyword>
<accession>A0AAD8XUP3</accession>
<organism evidence="1 2">
    <name type="scientific">Skeletonema marinoi</name>
    <dbReference type="NCBI Taxonomy" id="267567"/>
    <lineage>
        <taxon>Eukaryota</taxon>
        <taxon>Sar</taxon>
        <taxon>Stramenopiles</taxon>
        <taxon>Ochrophyta</taxon>
        <taxon>Bacillariophyta</taxon>
        <taxon>Coscinodiscophyceae</taxon>
        <taxon>Thalassiosirophycidae</taxon>
        <taxon>Thalassiosirales</taxon>
        <taxon>Skeletonemataceae</taxon>
        <taxon>Skeletonema</taxon>
        <taxon>Skeletonema marinoi-dohrnii complex</taxon>
    </lineage>
</organism>
<reference evidence="1" key="1">
    <citation type="submission" date="2023-06" db="EMBL/GenBank/DDBJ databases">
        <title>Survivors Of The Sea: Transcriptome response of Skeletonema marinoi to long-term dormancy.</title>
        <authorList>
            <person name="Pinder M.I.M."/>
            <person name="Kourtchenko O."/>
            <person name="Robertson E.K."/>
            <person name="Larsson T."/>
            <person name="Maumus F."/>
            <person name="Osuna-Cruz C.M."/>
            <person name="Vancaester E."/>
            <person name="Stenow R."/>
            <person name="Vandepoele K."/>
            <person name="Ploug H."/>
            <person name="Bruchert V."/>
            <person name="Godhe A."/>
            <person name="Topel M."/>
        </authorList>
    </citation>
    <scope>NUCLEOTIDE SEQUENCE</scope>
    <source>
        <strain evidence="1">R05AC</strain>
    </source>
</reference>
<gene>
    <name evidence="1" type="ORF">QTG54_015364</name>
</gene>
<dbReference type="Proteomes" id="UP001224775">
    <property type="component" value="Unassembled WGS sequence"/>
</dbReference>
<dbReference type="AlphaFoldDB" id="A0AAD8XUP3"/>
<name>A0AAD8XUP3_9STRA</name>